<dbReference type="SUPFAM" id="SSF52317">
    <property type="entry name" value="Class I glutamine amidotransferase-like"/>
    <property type="match status" value="1"/>
</dbReference>
<dbReference type="InterPro" id="IPR018060">
    <property type="entry name" value="HTH_AraC"/>
</dbReference>
<gene>
    <name evidence="5" type="ORF">J512_3657</name>
</gene>
<name>A0A009IJB3_ACIB9</name>
<dbReference type="RefSeq" id="WP_050676152.1">
    <property type="nucleotide sequence ID" value="NZ_JEWH01000068.1"/>
</dbReference>
<dbReference type="Pfam" id="PF12833">
    <property type="entry name" value="HTH_18"/>
    <property type="match status" value="1"/>
</dbReference>
<sequence length="316" mass="36165">MKNMIEIAILHYPEAHSASIWGLTDLLQYANQQVLSTDKASIKVTHWRESHGNMIKTWDSHEAVSCSINFIIVPPSFEAPVSQEGAQNYSQWIEQHYKNGAVLCSICSGIFTLLETKLFSGRTVTTHWLNNEIVNARFPDVVVDSNKIIVDDPDLITTAGIMSWMDLGLKLVERIYSTPFMIEFSKLLLIDPPSREQSYYKNFTPNFSHGDTAIIKIQHWLQNNYEKKITVDDLAEMANLEKRTLLRRFKKATGLAPIEYCQNLRIHKAQDLLLTTNMSFDSISWQVGYKDSSSFNKIFVKTIGLTSTGYRKRFKS</sequence>
<keyword evidence="1" id="KW-0805">Transcription regulation</keyword>
<keyword evidence="3" id="KW-0804">Transcription</keyword>
<reference evidence="5 6" key="1">
    <citation type="submission" date="2014-02" db="EMBL/GenBank/DDBJ databases">
        <title>Comparative genomics and transcriptomics to identify genetic mechanisms underlying the emergence of carbapenem resistant Acinetobacter baumannii (CRAb).</title>
        <authorList>
            <person name="Harris A.D."/>
            <person name="Johnson K.J."/>
            <person name="George J."/>
            <person name="Shefchek K."/>
            <person name="Daugherty S.C."/>
            <person name="Parankush S."/>
            <person name="Sadzewicz L."/>
            <person name="Tallon L."/>
            <person name="Sengamalay N."/>
            <person name="Hazen T.H."/>
            <person name="Rasko D.A."/>
        </authorList>
    </citation>
    <scope>NUCLEOTIDE SEQUENCE [LARGE SCALE GENOMIC DNA]</scope>
    <source>
        <strain evidence="5 6">1295743</strain>
    </source>
</reference>
<dbReference type="SUPFAM" id="SSF46689">
    <property type="entry name" value="Homeodomain-like"/>
    <property type="match status" value="2"/>
</dbReference>
<evidence type="ECO:0000256" key="2">
    <source>
        <dbReference type="ARBA" id="ARBA00023125"/>
    </source>
</evidence>
<dbReference type="GO" id="GO:0043565">
    <property type="term" value="F:sequence-specific DNA binding"/>
    <property type="evidence" value="ECO:0007669"/>
    <property type="project" value="InterPro"/>
</dbReference>
<evidence type="ECO:0000313" key="6">
    <source>
        <dbReference type="Proteomes" id="UP000020595"/>
    </source>
</evidence>
<dbReference type="PROSITE" id="PS01124">
    <property type="entry name" value="HTH_ARAC_FAMILY_2"/>
    <property type="match status" value="1"/>
</dbReference>
<keyword evidence="2" id="KW-0238">DNA-binding</keyword>
<dbReference type="PATRIC" id="fig|1310613.3.peg.3498"/>
<dbReference type="AlphaFoldDB" id="A0A009IJB3"/>
<dbReference type="Proteomes" id="UP000020595">
    <property type="component" value="Unassembled WGS sequence"/>
</dbReference>
<organism evidence="5 6">
    <name type="scientific">Acinetobacter baumannii (strain 1295743)</name>
    <dbReference type="NCBI Taxonomy" id="1310613"/>
    <lineage>
        <taxon>Bacteria</taxon>
        <taxon>Pseudomonadati</taxon>
        <taxon>Pseudomonadota</taxon>
        <taxon>Gammaproteobacteria</taxon>
        <taxon>Moraxellales</taxon>
        <taxon>Moraxellaceae</taxon>
        <taxon>Acinetobacter</taxon>
        <taxon>Acinetobacter calcoaceticus/baumannii complex</taxon>
    </lineage>
</organism>
<evidence type="ECO:0000256" key="1">
    <source>
        <dbReference type="ARBA" id="ARBA00023015"/>
    </source>
</evidence>
<dbReference type="Gene3D" id="1.10.10.60">
    <property type="entry name" value="Homeodomain-like"/>
    <property type="match status" value="2"/>
</dbReference>
<dbReference type="Pfam" id="PF01965">
    <property type="entry name" value="DJ-1_PfpI"/>
    <property type="match status" value="1"/>
</dbReference>
<dbReference type="InterPro" id="IPR009057">
    <property type="entry name" value="Homeodomain-like_sf"/>
</dbReference>
<evidence type="ECO:0000313" key="5">
    <source>
        <dbReference type="EMBL" id="EXB03893.1"/>
    </source>
</evidence>
<dbReference type="Gene3D" id="3.40.50.880">
    <property type="match status" value="1"/>
</dbReference>
<dbReference type="EMBL" id="JEWH01000068">
    <property type="protein sequence ID" value="EXB03893.1"/>
    <property type="molecule type" value="Genomic_DNA"/>
</dbReference>
<dbReference type="InterPro" id="IPR029062">
    <property type="entry name" value="Class_I_gatase-like"/>
</dbReference>
<feature type="domain" description="HTH araC/xylS-type" evidence="4">
    <location>
        <begin position="215"/>
        <end position="313"/>
    </location>
</feature>
<evidence type="ECO:0000259" key="4">
    <source>
        <dbReference type="PROSITE" id="PS01124"/>
    </source>
</evidence>
<proteinExistence type="predicted"/>
<dbReference type="PANTHER" id="PTHR43280:SF28">
    <property type="entry name" value="HTH-TYPE TRANSCRIPTIONAL ACTIVATOR RHAS"/>
    <property type="match status" value="1"/>
</dbReference>
<dbReference type="InterPro" id="IPR002818">
    <property type="entry name" value="DJ-1/PfpI"/>
</dbReference>
<dbReference type="GO" id="GO:0003700">
    <property type="term" value="F:DNA-binding transcription factor activity"/>
    <property type="evidence" value="ECO:0007669"/>
    <property type="project" value="InterPro"/>
</dbReference>
<dbReference type="SMART" id="SM00342">
    <property type="entry name" value="HTH_ARAC"/>
    <property type="match status" value="1"/>
</dbReference>
<evidence type="ECO:0000256" key="3">
    <source>
        <dbReference type="ARBA" id="ARBA00023163"/>
    </source>
</evidence>
<accession>A0A009IJB3</accession>
<dbReference type="PANTHER" id="PTHR43280">
    <property type="entry name" value="ARAC-FAMILY TRANSCRIPTIONAL REGULATOR"/>
    <property type="match status" value="1"/>
</dbReference>
<comment type="caution">
    <text evidence="5">The sequence shown here is derived from an EMBL/GenBank/DDBJ whole genome shotgun (WGS) entry which is preliminary data.</text>
</comment>
<protein>
    <submittedName>
        <fullName evidence="5">Bacterial regulatory helix-turn-helix s, AraC family protein</fullName>
    </submittedName>
</protein>